<protein>
    <submittedName>
        <fullName evidence="7">EamA family transporter</fullName>
    </submittedName>
</protein>
<keyword evidence="8" id="KW-1185">Reference proteome</keyword>
<feature type="transmembrane region" description="Helical" evidence="5">
    <location>
        <begin position="274"/>
        <end position="294"/>
    </location>
</feature>
<feature type="transmembrane region" description="Helical" evidence="5">
    <location>
        <begin position="186"/>
        <end position="205"/>
    </location>
</feature>
<evidence type="ECO:0000313" key="8">
    <source>
        <dbReference type="Proteomes" id="UP000287527"/>
    </source>
</evidence>
<dbReference type="Gene3D" id="1.10.3730.20">
    <property type="match status" value="1"/>
</dbReference>
<dbReference type="SUPFAM" id="SSF103481">
    <property type="entry name" value="Multidrug resistance efflux transporter EmrE"/>
    <property type="match status" value="2"/>
</dbReference>
<keyword evidence="3 5" id="KW-1133">Transmembrane helix</keyword>
<reference evidence="7 8" key="1">
    <citation type="submission" date="2019-01" db="EMBL/GenBank/DDBJ databases">
        <title>Flavobacterium sp. nov.,isolated from freshwater.</title>
        <authorList>
            <person name="Zhang R."/>
            <person name="Du Z.-J."/>
        </authorList>
    </citation>
    <scope>NUCLEOTIDE SEQUENCE [LARGE SCALE GENOMIC DNA]</scope>
    <source>
        <strain evidence="7 8">1E403</strain>
    </source>
</reference>
<evidence type="ECO:0000313" key="7">
    <source>
        <dbReference type="EMBL" id="RWW98766.1"/>
    </source>
</evidence>
<evidence type="ECO:0000256" key="3">
    <source>
        <dbReference type="ARBA" id="ARBA00022989"/>
    </source>
</evidence>
<accession>A0A444H6D0</accession>
<comment type="subcellular location">
    <subcellularLocation>
        <location evidence="1">Membrane</location>
        <topology evidence="1">Multi-pass membrane protein</topology>
    </subcellularLocation>
</comment>
<feature type="transmembrane region" description="Helical" evidence="5">
    <location>
        <begin position="94"/>
        <end position="115"/>
    </location>
</feature>
<dbReference type="InterPro" id="IPR050638">
    <property type="entry name" value="AA-Vitamin_Transporters"/>
</dbReference>
<evidence type="ECO:0000259" key="6">
    <source>
        <dbReference type="Pfam" id="PF00892"/>
    </source>
</evidence>
<sequence length="310" mass="34123">METKTKAIIALLIVCIFWGTTYLALRIGVETFPAFLFSAIRQVSAGVLLLTLLFIFKKTEKVNFSDIIKQVIPGILLITLGNGIVGWAELYIPSGLAALIISVMPIFLVIINVISGKEQKQFNLKIILGFVLGCTGILLIFKDNLADLAKPEYMWGVLAVFGASVFWALGSVYMKHTTFNTNPYTNATIQFISGGLGLLLFSLIFDDYSQLSAVTSDSLWALLYLILIGSLLSYLSYLYAIKHLPIVMVSTYAYVNPIIAILLGVIILNEKITWITVLALVTTLYGVYLINSGYRTAVLKVKKTIKAIVS</sequence>
<comment type="caution">
    <text evidence="7">The sequence shown here is derived from an EMBL/GenBank/DDBJ whole genome shotgun (WGS) entry which is preliminary data.</text>
</comment>
<dbReference type="AlphaFoldDB" id="A0A444H6D0"/>
<dbReference type="PANTHER" id="PTHR32322:SF14">
    <property type="entry name" value="PROTEIN PAGO"/>
    <property type="match status" value="1"/>
</dbReference>
<feature type="transmembrane region" description="Helical" evidence="5">
    <location>
        <begin position="246"/>
        <end position="268"/>
    </location>
</feature>
<dbReference type="Proteomes" id="UP000287527">
    <property type="component" value="Unassembled WGS sequence"/>
</dbReference>
<dbReference type="EMBL" id="SBII01000009">
    <property type="protein sequence ID" value="RWW98766.1"/>
    <property type="molecule type" value="Genomic_DNA"/>
</dbReference>
<dbReference type="OrthoDB" id="9812547at2"/>
<evidence type="ECO:0000256" key="2">
    <source>
        <dbReference type="ARBA" id="ARBA00022692"/>
    </source>
</evidence>
<feature type="domain" description="EamA" evidence="6">
    <location>
        <begin position="6"/>
        <end position="141"/>
    </location>
</feature>
<feature type="transmembrane region" description="Helical" evidence="5">
    <location>
        <begin position="153"/>
        <end position="174"/>
    </location>
</feature>
<name>A0A444H6D0_9FLAO</name>
<dbReference type="GO" id="GO:0016020">
    <property type="term" value="C:membrane"/>
    <property type="evidence" value="ECO:0007669"/>
    <property type="project" value="UniProtKB-SubCell"/>
</dbReference>
<feature type="transmembrane region" description="Helical" evidence="5">
    <location>
        <begin position="220"/>
        <end position="239"/>
    </location>
</feature>
<keyword evidence="2 5" id="KW-0812">Transmembrane</keyword>
<evidence type="ECO:0000256" key="5">
    <source>
        <dbReference type="SAM" id="Phobius"/>
    </source>
</evidence>
<dbReference type="InterPro" id="IPR037185">
    <property type="entry name" value="EmrE-like"/>
</dbReference>
<dbReference type="Pfam" id="PF00892">
    <property type="entry name" value="EamA"/>
    <property type="match status" value="2"/>
</dbReference>
<evidence type="ECO:0000256" key="4">
    <source>
        <dbReference type="ARBA" id="ARBA00023136"/>
    </source>
</evidence>
<dbReference type="PANTHER" id="PTHR32322">
    <property type="entry name" value="INNER MEMBRANE TRANSPORTER"/>
    <property type="match status" value="1"/>
</dbReference>
<keyword evidence="4 5" id="KW-0472">Membrane</keyword>
<gene>
    <name evidence="7" type="ORF">EPI11_12620</name>
</gene>
<proteinExistence type="predicted"/>
<feature type="transmembrane region" description="Helical" evidence="5">
    <location>
        <begin position="122"/>
        <end position="141"/>
    </location>
</feature>
<feature type="transmembrane region" description="Helical" evidence="5">
    <location>
        <begin position="67"/>
        <end position="88"/>
    </location>
</feature>
<evidence type="ECO:0000256" key="1">
    <source>
        <dbReference type="ARBA" id="ARBA00004141"/>
    </source>
</evidence>
<dbReference type="RefSeq" id="WP_128390342.1">
    <property type="nucleotide sequence ID" value="NZ_SBII01000009.1"/>
</dbReference>
<dbReference type="InterPro" id="IPR000620">
    <property type="entry name" value="EamA_dom"/>
</dbReference>
<feature type="transmembrane region" description="Helical" evidence="5">
    <location>
        <begin position="35"/>
        <end position="55"/>
    </location>
</feature>
<feature type="domain" description="EamA" evidence="6">
    <location>
        <begin position="154"/>
        <end position="291"/>
    </location>
</feature>
<organism evidence="7 8">
    <name type="scientific">Flavobacterium cerinum</name>
    <dbReference type="NCBI Taxonomy" id="2502784"/>
    <lineage>
        <taxon>Bacteria</taxon>
        <taxon>Pseudomonadati</taxon>
        <taxon>Bacteroidota</taxon>
        <taxon>Flavobacteriia</taxon>
        <taxon>Flavobacteriales</taxon>
        <taxon>Flavobacteriaceae</taxon>
        <taxon>Flavobacterium</taxon>
    </lineage>
</organism>
<feature type="transmembrane region" description="Helical" evidence="5">
    <location>
        <begin position="7"/>
        <end position="29"/>
    </location>
</feature>